<keyword evidence="3" id="KW-1185">Reference proteome</keyword>
<evidence type="ECO:0000313" key="2">
    <source>
        <dbReference type="EMBL" id="QXA48690.1"/>
    </source>
</evidence>
<dbReference type="Gene3D" id="3.40.50.150">
    <property type="entry name" value="Vaccinia Virus protein VP39"/>
    <property type="match status" value="1"/>
</dbReference>
<protein>
    <submittedName>
        <fullName evidence="2">Class I SAM-dependent methyltransferase</fullName>
    </submittedName>
</protein>
<proteinExistence type="predicted"/>
<dbReference type="Pfam" id="PF08242">
    <property type="entry name" value="Methyltransf_12"/>
    <property type="match status" value="1"/>
</dbReference>
<reference evidence="2 3" key="1">
    <citation type="submission" date="2021-06" db="EMBL/GenBank/DDBJ databases">
        <title>FDA dAtabase for Regulatory Grade micrObial Sequences (FDA-ARGOS): Supporting development and validation of Infectious Disease Dx tests.</title>
        <authorList>
            <person name="Sproer C."/>
            <person name="Gronow S."/>
            <person name="Severitt S."/>
            <person name="Schroder I."/>
            <person name="Tallon L."/>
            <person name="Sadzewicz L."/>
            <person name="Zhao X."/>
            <person name="Boylan J."/>
            <person name="Ott S."/>
            <person name="Bowen H."/>
            <person name="Vavikolanu K."/>
            <person name="Mehta A."/>
            <person name="Aluvathingal J."/>
            <person name="Nadendla S."/>
            <person name="Lowell S."/>
            <person name="Myers T."/>
            <person name="Yan Y."/>
        </authorList>
    </citation>
    <scope>NUCLEOTIDE SEQUENCE [LARGE SCALE GENOMIC DNA]</scope>
    <source>
        <strain evidence="2 3">FDAARGOS 1428</strain>
    </source>
</reference>
<evidence type="ECO:0000259" key="1">
    <source>
        <dbReference type="Pfam" id="PF08242"/>
    </source>
</evidence>
<sequence>MNMKTDEGAKVYTPLTLKLYDWWVLNFSNDFAWRCPTKKYLLPHFLRNLSSNHLDVGVGTGYYLTHAPDDCAISLLDLNNSSLEAASARAGKPKIKYQINHDVFETYPAHLNNQFDSISMFYLLHCLPGTMANKAIVIGNAKMALTVDGVLYGSTILGNGVNHNSFGKLLMNTYNSKGIFSNKNDSEASLRKILSDHFETAEVRVTGTVALFSASGKK</sequence>
<feature type="domain" description="Methyltransferase type 12" evidence="1">
    <location>
        <begin position="54"/>
        <end position="151"/>
    </location>
</feature>
<dbReference type="EMBL" id="CP077290">
    <property type="protein sequence ID" value="QXA48690.1"/>
    <property type="molecule type" value="Genomic_DNA"/>
</dbReference>
<dbReference type="PIRSF" id="PIRSF011491">
    <property type="entry name" value="Mtase_YbcY_prd"/>
    <property type="match status" value="1"/>
</dbReference>
<dbReference type="InterPro" id="IPR029063">
    <property type="entry name" value="SAM-dependent_MTases_sf"/>
</dbReference>
<gene>
    <name evidence="2" type="ORF">I6L58_18570</name>
</gene>
<dbReference type="InterPro" id="IPR016584">
    <property type="entry name" value="MeTrfase_VrtF"/>
</dbReference>
<keyword evidence="2" id="KW-0489">Methyltransferase</keyword>
<dbReference type="GO" id="GO:0032259">
    <property type="term" value="P:methylation"/>
    <property type="evidence" value="ECO:0007669"/>
    <property type="project" value="UniProtKB-KW"/>
</dbReference>
<evidence type="ECO:0000313" key="3">
    <source>
        <dbReference type="Proteomes" id="UP000683583"/>
    </source>
</evidence>
<organism evidence="2 3">
    <name type="scientific">Enterobacter cancerogenus</name>
    <dbReference type="NCBI Taxonomy" id="69218"/>
    <lineage>
        <taxon>Bacteria</taxon>
        <taxon>Pseudomonadati</taxon>
        <taxon>Pseudomonadota</taxon>
        <taxon>Gammaproteobacteria</taxon>
        <taxon>Enterobacterales</taxon>
        <taxon>Enterobacteriaceae</taxon>
        <taxon>Enterobacter</taxon>
        <taxon>Enterobacter cloacae complex</taxon>
    </lineage>
</organism>
<dbReference type="SUPFAM" id="SSF53335">
    <property type="entry name" value="S-adenosyl-L-methionine-dependent methyltransferases"/>
    <property type="match status" value="1"/>
</dbReference>
<dbReference type="GO" id="GO:0008168">
    <property type="term" value="F:methyltransferase activity"/>
    <property type="evidence" value="ECO:0007669"/>
    <property type="project" value="UniProtKB-KW"/>
</dbReference>
<dbReference type="RefSeq" id="WP_088209394.1">
    <property type="nucleotide sequence ID" value="NZ_CP077290.1"/>
</dbReference>
<name>A0ABX8KK59_9ENTR</name>
<accession>A0ABX8KK59</accession>
<dbReference type="Proteomes" id="UP000683583">
    <property type="component" value="Chromosome"/>
</dbReference>
<dbReference type="InterPro" id="IPR013217">
    <property type="entry name" value="Methyltransf_12"/>
</dbReference>
<keyword evidence="2" id="KW-0808">Transferase</keyword>